<dbReference type="Pfam" id="PF00060">
    <property type="entry name" value="Lig_chan"/>
    <property type="match status" value="1"/>
</dbReference>
<dbReference type="EMBL" id="JAEHOC010000009">
    <property type="protein sequence ID" value="KAG2438579.1"/>
    <property type="molecule type" value="Genomic_DNA"/>
</dbReference>
<dbReference type="Gene3D" id="1.10.287.70">
    <property type="match status" value="1"/>
</dbReference>
<feature type="transmembrane region" description="Helical" evidence="11">
    <location>
        <begin position="211"/>
        <end position="235"/>
    </location>
</feature>
<dbReference type="InterPro" id="IPR001320">
    <property type="entry name" value="Iontro_rcpt_C"/>
</dbReference>
<organism evidence="13 14">
    <name type="scientific">Chlamydomonas incerta</name>
    <dbReference type="NCBI Taxonomy" id="51695"/>
    <lineage>
        <taxon>Eukaryota</taxon>
        <taxon>Viridiplantae</taxon>
        <taxon>Chlorophyta</taxon>
        <taxon>core chlorophytes</taxon>
        <taxon>Chlorophyceae</taxon>
        <taxon>CS clade</taxon>
        <taxon>Chlamydomonadales</taxon>
        <taxon>Chlamydomonadaceae</taxon>
        <taxon>Chlamydomonas</taxon>
    </lineage>
</organism>
<evidence type="ECO:0000256" key="4">
    <source>
        <dbReference type="ARBA" id="ARBA00022989"/>
    </source>
</evidence>
<gene>
    <name evidence="13" type="ORF">HXX76_005129</name>
</gene>
<evidence type="ECO:0000256" key="9">
    <source>
        <dbReference type="ARBA" id="ARBA00023286"/>
    </source>
</evidence>
<keyword evidence="9" id="KW-1071">Ligand-gated ion channel</keyword>
<evidence type="ECO:0000256" key="1">
    <source>
        <dbReference type="ARBA" id="ARBA00004141"/>
    </source>
</evidence>
<feature type="transmembrane region" description="Helical" evidence="11">
    <location>
        <begin position="138"/>
        <end position="158"/>
    </location>
</feature>
<feature type="transmembrane region" description="Helical" evidence="11">
    <location>
        <begin position="182"/>
        <end position="199"/>
    </location>
</feature>
<keyword evidence="14" id="KW-1185">Reference proteome</keyword>
<keyword evidence="4 11" id="KW-1133">Transmembrane helix</keyword>
<dbReference type="GO" id="GO:0015276">
    <property type="term" value="F:ligand-gated monoatomic ion channel activity"/>
    <property type="evidence" value="ECO:0007669"/>
    <property type="project" value="InterPro"/>
</dbReference>
<dbReference type="OrthoDB" id="5984008at2759"/>
<evidence type="ECO:0000256" key="8">
    <source>
        <dbReference type="ARBA" id="ARBA00023180"/>
    </source>
</evidence>
<dbReference type="InterPro" id="IPR015683">
    <property type="entry name" value="Ionotropic_Glu_rcpt"/>
</dbReference>
<dbReference type="Proteomes" id="UP000650467">
    <property type="component" value="Unassembled WGS sequence"/>
</dbReference>
<evidence type="ECO:0000256" key="2">
    <source>
        <dbReference type="ARBA" id="ARBA00022448"/>
    </source>
</evidence>
<dbReference type="PANTHER" id="PTHR18966">
    <property type="entry name" value="IONOTROPIC GLUTAMATE RECEPTOR"/>
    <property type="match status" value="1"/>
</dbReference>
<keyword evidence="2" id="KW-0813">Transport</keyword>
<reference evidence="13" key="1">
    <citation type="journal article" date="2020" name="bioRxiv">
        <title>Comparative genomics of Chlamydomonas.</title>
        <authorList>
            <person name="Craig R.J."/>
            <person name="Hasan A.R."/>
            <person name="Ness R.W."/>
            <person name="Keightley P.D."/>
        </authorList>
    </citation>
    <scope>NUCLEOTIDE SEQUENCE</scope>
    <source>
        <strain evidence="13">SAG 7.73</strain>
    </source>
</reference>
<comment type="caution">
    <text evidence="13">The sequence shown here is derived from an EMBL/GenBank/DDBJ whole genome shotgun (WGS) entry which is preliminary data.</text>
</comment>
<dbReference type="GO" id="GO:0016020">
    <property type="term" value="C:membrane"/>
    <property type="evidence" value="ECO:0007669"/>
    <property type="project" value="UniProtKB-SubCell"/>
</dbReference>
<comment type="subcellular location">
    <subcellularLocation>
        <location evidence="1">Membrane</location>
        <topology evidence="1">Multi-pass membrane protein</topology>
    </subcellularLocation>
</comment>
<keyword evidence="10" id="KW-0407">Ion channel</keyword>
<evidence type="ECO:0000256" key="7">
    <source>
        <dbReference type="ARBA" id="ARBA00023170"/>
    </source>
</evidence>
<proteinExistence type="predicted"/>
<dbReference type="SUPFAM" id="SSF81324">
    <property type="entry name" value="Voltage-gated potassium channels"/>
    <property type="match status" value="1"/>
</dbReference>
<keyword evidence="8" id="KW-0325">Glycoprotein</keyword>
<feature type="domain" description="Ionotropic glutamate receptor C-terminal" evidence="12">
    <location>
        <begin position="139"/>
        <end position="264"/>
    </location>
</feature>
<evidence type="ECO:0000256" key="10">
    <source>
        <dbReference type="ARBA" id="ARBA00023303"/>
    </source>
</evidence>
<evidence type="ECO:0000256" key="5">
    <source>
        <dbReference type="ARBA" id="ARBA00023065"/>
    </source>
</evidence>
<evidence type="ECO:0000256" key="6">
    <source>
        <dbReference type="ARBA" id="ARBA00023136"/>
    </source>
</evidence>
<keyword evidence="3 11" id="KW-0812">Transmembrane</keyword>
<name>A0A835T4A2_CHLIN</name>
<evidence type="ECO:0000256" key="3">
    <source>
        <dbReference type="ARBA" id="ARBA00022692"/>
    </source>
</evidence>
<protein>
    <recommendedName>
        <fullName evidence="12">Ionotropic glutamate receptor C-terminal domain-containing protein</fullName>
    </recommendedName>
</protein>
<evidence type="ECO:0000313" key="13">
    <source>
        <dbReference type="EMBL" id="KAG2438579.1"/>
    </source>
</evidence>
<evidence type="ECO:0000256" key="11">
    <source>
        <dbReference type="SAM" id="Phobius"/>
    </source>
</evidence>
<accession>A0A835T4A2</accession>
<keyword evidence="7" id="KW-0675">Receptor</keyword>
<evidence type="ECO:0000259" key="12">
    <source>
        <dbReference type="Pfam" id="PF00060"/>
    </source>
</evidence>
<sequence length="405" mass="44080">MNGDGFLRLSPRTPDSVRSAWLAMAEGDFLDLSSWLVGYNVDVMWNLQRNAAARGVTFNLTLGVVRPPKVKDTRLWAMNVWGADCVISSTQLTPDRTLVMDFLTPSIPLGYIVSTSNPEVEPLSFTDRMTTFLQPFEPAVWGCIGACIVVTGVVLYFLESRENPCDFPEPHGSTATIVKPNVWHFLTGVYRAFTSFFAFDVMHAHTVAGRLYIMVFAFVSLLLVSAYTANLAAFFTRQGQPVQVIGGINDFIKQNKPACIRNSTPAITFMARKYPGIRSIVVSDTQQGLYDALADGRCVGVVNTDVHTRFMLGTSDTYCGLQIVGQTLSLGYYALPFRKAVNSSASSTNPIILAMNLLVADFVESGQATDSAAVHFPTDTEALCHAKADAARMAGSSSTSSSDLL</sequence>
<keyword evidence="6 11" id="KW-0472">Membrane</keyword>
<keyword evidence="5" id="KW-0406">Ion transport</keyword>
<dbReference type="AlphaFoldDB" id="A0A835T4A2"/>
<evidence type="ECO:0000313" key="14">
    <source>
        <dbReference type="Proteomes" id="UP000650467"/>
    </source>
</evidence>
<dbReference type="SUPFAM" id="SSF53850">
    <property type="entry name" value="Periplasmic binding protein-like II"/>
    <property type="match status" value="1"/>
</dbReference>